<gene>
    <name evidence="2" type="ORF">GCM10023195_58930</name>
</gene>
<keyword evidence="3" id="KW-1185">Reference proteome</keyword>
<sequence length="69" mass="7314">MFQWIVLSAWTVPVGLADAGALSATTAAAPASPATSIRLMGVISRVTSLDFSISKERPRDASEMACRYL</sequence>
<evidence type="ECO:0000313" key="3">
    <source>
        <dbReference type="Proteomes" id="UP001500212"/>
    </source>
</evidence>
<feature type="chain" id="PRO_5047125326" description="Secreted protein" evidence="1">
    <location>
        <begin position="20"/>
        <end position="69"/>
    </location>
</feature>
<reference evidence="3" key="1">
    <citation type="journal article" date="2019" name="Int. J. Syst. Evol. Microbiol.">
        <title>The Global Catalogue of Microorganisms (GCM) 10K type strain sequencing project: providing services to taxonomists for standard genome sequencing and annotation.</title>
        <authorList>
            <consortium name="The Broad Institute Genomics Platform"/>
            <consortium name="The Broad Institute Genome Sequencing Center for Infectious Disease"/>
            <person name="Wu L."/>
            <person name="Ma J."/>
        </authorList>
    </citation>
    <scope>NUCLEOTIDE SEQUENCE [LARGE SCALE GENOMIC DNA]</scope>
    <source>
        <strain evidence="3">JCM 17938</strain>
    </source>
</reference>
<protein>
    <recommendedName>
        <fullName evidence="4">Secreted protein</fullName>
    </recommendedName>
</protein>
<comment type="caution">
    <text evidence="2">The sequence shown here is derived from an EMBL/GenBank/DDBJ whole genome shotgun (WGS) entry which is preliminary data.</text>
</comment>
<evidence type="ECO:0000256" key="1">
    <source>
        <dbReference type="SAM" id="SignalP"/>
    </source>
</evidence>
<proteinExistence type="predicted"/>
<dbReference type="Proteomes" id="UP001500212">
    <property type="component" value="Unassembled WGS sequence"/>
</dbReference>
<accession>A0ABP8TU11</accession>
<dbReference type="EMBL" id="BAABHJ010000023">
    <property type="protein sequence ID" value="GAA4613594.1"/>
    <property type="molecule type" value="Genomic_DNA"/>
</dbReference>
<feature type="signal peptide" evidence="1">
    <location>
        <begin position="1"/>
        <end position="19"/>
    </location>
</feature>
<keyword evidence="1" id="KW-0732">Signal</keyword>
<evidence type="ECO:0008006" key="4">
    <source>
        <dbReference type="Google" id="ProtNLM"/>
    </source>
</evidence>
<evidence type="ECO:0000313" key="2">
    <source>
        <dbReference type="EMBL" id="GAA4613594.1"/>
    </source>
</evidence>
<name>A0ABP8TU11_9ACTN</name>
<organism evidence="2 3">
    <name type="scientific">Actinoallomurus liliacearum</name>
    <dbReference type="NCBI Taxonomy" id="1080073"/>
    <lineage>
        <taxon>Bacteria</taxon>
        <taxon>Bacillati</taxon>
        <taxon>Actinomycetota</taxon>
        <taxon>Actinomycetes</taxon>
        <taxon>Streptosporangiales</taxon>
        <taxon>Thermomonosporaceae</taxon>
        <taxon>Actinoallomurus</taxon>
    </lineage>
</organism>